<feature type="domain" description="Tyrosine--tRNA ligase SYY-like C-terminal" evidence="13">
    <location>
        <begin position="364"/>
        <end position="422"/>
    </location>
</feature>
<dbReference type="InterPro" id="IPR002307">
    <property type="entry name" value="Tyr-tRNA-ligase"/>
</dbReference>
<keyword evidence="15" id="KW-1185">Reference proteome</keyword>
<evidence type="ECO:0000256" key="3">
    <source>
        <dbReference type="ARBA" id="ARBA00022598"/>
    </source>
</evidence>
<dbReference type="InterPro" id="IPR024088">
    <property type="entry name" value="Tyr-tRNA-ligase_bac-type"/>
</dbReference>
<evidence type="ECO:0000256" key="12">
    <source>
        <dbReference type="PROSITE-ProRule" id="PRU00182"/>
    </source>
</evidence>
<evidence type="ECO:0000256" key="2">
    <source>
        <dbReference type="ARBA" id="ARBA00022490"/>
    </source>
</evidence>
<dbReference type="Gene3D" id="3.10.290.10">
    <property type="entry name" value="RNA-binding S4 domain"/>
    <property type="match status" value="1"/>
</dbReference>
<dbReference type="GO" id="GO:0005524">
    <property type="term" value="F:ATP binding"/>
    <property type="evidence" value="ECO:0007669"/>
    <property type="project" value="UniProtKB-UniRule"/>
</dbReference>
<dbReference type="GO" id="GO:0006437">
    <property type="term" value="P:tyrosyl-tRNA aminoacylation"/>
    <property type="evidence" value="ECO:0007669"/>
    <property type="project" value="UniProtKB-UniRule"/>
</dbReference>
<dbReference type="CDD" id="cd00165">
    <property type="entry name" value="S4"/>
    <property type="match status" value="1"/>
</dbReference>
<dbReference type="RefSeq" id="WP_337918064.1">
    <property type="nucleotide sequence ID" value="NZ_BAABJL010000201.1"/>
</dbReference>
<evidence type="ECO:0000313" key="14">
    <source>
        <dbReference type="EMBL" id="MBE1609577.1"/>
    </source>
</evidence>
<evidence type="ECO:0000256" key="11">
    <source>
        <dbReference type="HAMAP-Rule" id="MF_02006"/>
    </source>
</evidence>
<keyword evidence="2 11" id="KW-0963">Cytoplasm</keyword>
<dbReference type="PRINTS" id="PR01040">
    <property type="entry name" value="TRNASYNTHTYR"/>
</dbReference>
<comment type="function">
    <text evidence="11">Catalyzes the attachment of tyrosine to tRNA(Tyr) in a two-step reaction: tyrosine is first activated by ATP to form Tyr-AMP and then transferred to the acceptor end of tRNA(Tyr).</text>
</comment>
<accession>A0A927N0K2</accession>
<feature type="binding site" evidence="11">
    <location>
        <position position="238"/>
    </location>
    <ligand>
        <name>ATP</name>
        <dbReference type="ChEBI" id="CHEBI:30616"/>
    </ligand>
</feature>
<evidence type="ECO:0000256" key="6">
    <source>
        <dbReference type="ARBA" id="ARBA00022884"/>
    </source>
</evidence>
<evidence type="ECO:0000256" key="4">
    <source>
        <dbReference type="ARBA" id="ARBA00022741"/>
    </source>
</evidence>
<dbReference type="Gene3D" id="3.40.50.620">
    <property type="entry name" value="HUPs"/>
    <property type="match status" value="1"/>
</dbReference>
<evidence type="ECO:0000256" key="8">
    <source>
        <dbReference type="ARBA" id="ARBA00023146"/>
    </source>
</evidence>
<dbReference type="FunFam" id="3.40.50.620:FF:000008">
    <property type="entry name" value="Tyrosine--tRNA ligase"/>
    <property type="match status" value="1"/>
</dbReference>
<dbReference type="PANTHER" id="PTHR11766">
    <property type="entry name" value="TYROSYL-TRNA SYNTHETASE"/>
    <property type="match status" value="1"/>
</dbReference>
<evidence type="ECO:0000256" key="9">
    <source>
        <dbReference type="ARBA" id="ARBA00048248"/>
    </source>
</evidence>
<evidence type="ECO:0000256" key="1">
    <source>
        <dbReference type="ARBA" id="ARBA00004496"/>
    </source>
</evidence>
<dbReference type="GO" id="GO:0005829">
    <property type="term" value="C:cytosol"/>
    <property type="evidence" value="ECO:0007669"/>
    <property type="project" value="TreeGrafter"/>
</dbReference>
<sequence length="432" mass="47290">MARPGDQTVLDELHWRGLVAEATDEDALRAALAQGPVTYYVGFDPTAPSLHHGNLVQLVTARRFQQAGHTPLLLIGGSTGLIGDPKPDAERTLNDPETVAGWVERLKRQVEPFVSFEGPNAARIVNNLDWTAPVSILTFLRDIGRHFRVNKMIQKEVVKTRLESDAGIGYAEFSYQILQAFDYLELYRRYGCTLQTGGSDQWGNITAGVDLIRRAEGATVHALATPLLTRSDGTKFGKSAGGLTVWLDPEMMSPYAFYQFWFNTADADVAQYLRVFSFRSREELEELEKTTAERPAAREAQRVLAEELTTLVHGQEETVRVIAASAALFGRGTLGEIDARTLDAALREAPHVRVEVAGGTPLPSVADLLADAGLVQSRSAARRTIEEGGAYLNNERVTDVDAVPTAGDLLHGRWLVLRRGRRSMAGVEVAAG</sequence>
<dbReference type="FunFam" id="3.10.290.10:FF:000014">
    <property type="entry name" value="Tyrosine--tRNA ligase"/>
    <property type="match status" value="1"/>
</dbReference>
<dbReference type="FunFam" id="1.10.240.10:FF:000001">
    <property type="entry name" value="Tyrosine--tRNA ligase"/>
    <property type="match status" value="1"/>
</dbReference>
<dbReference type="NCBIfam" id="TIGR00234">
    <property type="entry name" value="tyrS"/>
    <property type="match status" value="1"/>
</dbReference>
<dbReference type="EC" id="6.1.1.1" evidence="11"/>
<dbReference type="Pfam" id="PF22421">
    <property type="entry name" value="SYY_C-terminal"/>
    <property type="match status" value="1"/>
</dbReference>
<evidence type="ECO:0000259" key="13">
    <source>
        <dbReference type="Pfam" id="PF22421"/>
    </source>
</evidence>
<dbReference type="GO" id="GO:0042803">
    <property type="term" value="F:protein homodimerization activity"/>
    <property type="evidence" value="ECO:0007669"/>
    <property type="project" value="UniProtKB-ARBA"/>
</dbReference>
<dbReference type="SUPFAM" id="SSF52374">
    <property type="entry name" value="Nucleotidylyl transferase"/>
    <property type="match status" value="1"/>
</dbReference>
<keyword evidence="3 11" id="KW-0436">Ligase</keyword>
<dbReference type="SUPFAM" id="SSF55174">
    <property type="entry name" value="Alpha-L RNA-binding motif"/>
    <property type="match status" value="1"/>
</dbReference>
<reference evidence="14" key="1">
    <citation type="submission" date="2020-10" db="EMBL/GenBank/DDBJ databases">
        <title>Sequencing the genomes of 1000 actinobacteria strains.</title>
        <authorList>
            <person name="Klenk H.-P."/>
        </authorList>
    </citation>
    <scope>NUCLEOTIDE SEQUENCE</scope>
    <source>
        <strain evidence="14">DSM 45354</strain>
    </source>
</reference>
<dbReference type="PANTHER" id="PTHR11766:SF0">
    <property type="entry name" value="TYROSINE--TRNA LIGASE, MITOCHONDRIAL"/>
    <property type="match status" value="1"/>
</dbReference>
<dbReference type="PROSITE" id="PS50889">
    <property type="entry name" value="S4"/>
    <property type="match status" value="1"/>
</dbReference>
<dbReference type="Pfam" id="PF00579">
    <property type="entry name" value="tRNA-synt_1b"/>
    <property type="match status" value="1"/>
</dbReference>
<keyword evidence="7 11" id="KW-0648">Protein biosynthesis</keyword>
<feature type="binding site" evidence="11">
    <location>
        <position position="40"/>
    </location>
    <ligand>
        <name>L-tyrosine</name>
        <dbReference type="ChEBI" id="CHEBI:58315"/>
    </ligand>
</feature>
<comment type="subunit">
    <text evidence="11">Homodimer.</text>
</comment>
<comment type="subcellular location">
    <subcellularLocation>
        <location evidence="1 11">Cytoplasm</location>
    </subcellularLocation>
</comment>
<dbReference type="EMBL" id="JADBEM010000001">
    <property type="protein sequence ID" value="MBE1609577.1"/>
    <property type="molecule type" value="Genomic_DNA"/>
</dbReference>
<dbReference type="InterPro" id="IPR024107">
    <property type="entry name" value="Tyr-tRNA-ligase_bac_1"/>
</dbReference>
<comment type="caution">
    <text evidence="14">The sequence shown here is derived from an EMBL/GenBank/DDBJ whole genome shotgun (WGS) entry which is preliminary data.</text>
</comment>
<evidence type="ECO:0000313" key="15">
    <source>
        <dbReference type="Proteomes" id="UP000638648"/>
    </source>
</evidence>
<comment type="catalytic activity">
    <reaction evidence="9 11">
        <text>tRNA(Tyr) + L-tyrosine + ATP = L-tyrosyl-tRNA(Tyr) + AMP + diphosphate + H(+)</text>
        <dbReference type="Rhea" id="RHEA:10220"/>
        <dbReference type="Rhea" id="RHEA-COMP:9706"/>
        <dbReference type="Rhea" id="RHEA-COMP:9707"/>
        <dbReference type="ChEBI" id="CHEBI:15378"/>
        <dbReference type="ChEBI" id="CHEBI:30616"/>
        <dbReference type="ChEBI" id="CHEBI:33019"/>
        <dbReference type="ChEBI" id="CHEBI:58315"/>
        <dbReference type="ChEBI" id="CHEBI:78442"/>
        <dbReference type="ChEBI" id="CHEBI:78536"/>
        <dbReference type="ChEBI" id="CHEBI:456215"/>
        <dbReference type="EC" id="6.1.1.1"/>
    </reaction>
</comment>
<protein>
    <recommendedName>
        <fullName evidence="11">Tyrosine--tRNA ligase</fullName>
        <ecNumber evidence="11">6.1.1.1</ecNumber>
    </recommendedName>
    <alternativeName>
        <fullName evidence="11">Tyrosyl-tRNA synthetase</fullName>
        <shortName evidence="11">TyrRS</shortName>
    </alternativeName>
</protein>
<keyword evidence="5 11" id="KW-0067">ATP-binding</keyword>
<dbReference type="GO" id="GO:0004831">
    <property type="term" value="F:tyrosine-tRNA ligase activity"/>
    <property type="evidence" value="ECO:0007669"/>
    <property type="project" value="UniProtKB-UniRule"/>
</dbReference>
<name>A0A927N0K2_9ACTN</name>
<gene>
    <name evidence="11" type="primary">tyrS</name>
    <name evidence="14" type="ORF">HEB94_006425</name>
</gene>
<feature type="binding site" evidence="11">
    <location>
        <position position="175"/>
    </location>
    <ligand>
        <name>L-tyrosine</name>
        <dbReference type="ChEBI" id="CHEBI:58315"/>
    </ligand>
</feature>
<comment type="similarity">
    <text evidence="10 11">Belongs to the class-I aminoacyl-tRNA synthetase family. TyrS type 1 subfamily.</text>
</comment>
<dbReference type="HAMAP" id="MF_02006">
    <property type="entry name" value="Tyr_tRNA_synth_type1"/>
    <property type="match status" value="1"/>
</dbReference>
<dbReference type="Proteomes" id="UP000638648">
    <property type="component" value="Unassembled WGS sequence"/>
</dbReference>
<dbReference type="CDD" id="cd00805">
    <property type="entry name" value="TyrRS_core"/>
    <property type="match status" value="1"/>
</dbReference>
<dbReference type="InterPro" id="IPR014729">
    <property type="entry name" value="Rossmann-like_a/b/a_fold"/>
</dbReference>
<keyword evidence="8 11" id="KW-0030">Aminoacyl-tRNA synthetase</keyword>
<proteinExistence type="inferred from homology"/>
<dbReference type="InterPro" id="IPR054608">
    <property type="entry name" value="SYY-like_C"/>
</dbReference>
<feature type="binding site" evidence="11">
    <location>
        <position position="179"/>
    </location>
    <ligand>
        <name>L-tyrosine</name>
        <dbReference type="ChEBI" id="CHEBI:58315"/>
    </ligand>
</feature>
<evidence type="ECO:0000256" key="7">
    <source>
        <dbReference type="ARBA" id="ARBA00022917"/>
    </source>
</evidence>
<comment type="caution">
    <text evidence="11">Lacks conserved residue(s) required for the propagation of feature annotation.</text>
</comment>
<dbReference type="InterPro" id="IPR036986">
    <property type="entry name" value="S4_RNA-bd_sf"/>
</dbReference>
<dbReference type="AlphaFoldDB" id="A0A927N0K2"/>
<organism evidence="14 15">
    <name type="scientific">Actinopolymorpha pittospori</name>
    <dbReference type="NCBI Taxonomy" id="648752"/>
    <lineage>
        <taxon>Bacteria</taxon>
        <taxon>Bacillati</taxon>
        <taxon>Actinomycetota</taxon>
        <taxon>Actinomycetes</taxon>
        <taxon>Propionibacteriales</taxon>
        <taxon>Actinopolymorphaceae</taxon>
        <taxon>Actinopolymorpha</taxon>
    </lineage>
</organism>
<feature type="short sequence motif" description="'KMSKS' region" evidence="11">
    <location>
        <begin position="235"/>
        <end position="239"/>
    </location>
</feature>
<evidence type="ECO:0000256" key="5">
    <source>
        <dbReference type="ARBA" id="ARBA00022840"/>
    </source>
</evidence>
<keyword evidence="6 12" id="KW-0694">RNA-binding</keyword>
<keyword evidence="4 11" id="KW-0547">Nucleotide-binding</keyword>
<evidence type="ECO:0000256" key="10">
    <source>
        <dbReference type="ARBA" id="ARBA00060965"/>
    </source>
</evidence>
<dbReference type="InterPro" id="IPR002305">
    <property type="entry name" value="aa-tRNA-synth_Ic"/>
</dbReference>
<dbReference type="GO" id="GO:0003723">
    <property type="term" value="F:RNA binding"/>
    <property type="evidence" value="ECO:0007669"/>
    <property type="project" value="UniProtKB-KW"/>
</dbReference>
<dbReference type="Gene3D" id="1.10.240.10">
    <property type="entry name" value="Tyrosyl-Transfer RNA Synthetase"/>
    <property type="match status" value="1"/>
</dbReference>